<reference evidence="7 8" key="1">
    <citation type="submission" date="2019-10" db="EMBL/GenBank/DDBJ databases">
        <title>Glycomyces albidus sp. nov., a novel actinomycete isolated from rhizosphere soil of wheat (Triticum aestivum L.).</title>
        <authorList>
            <person name="Qian L."/>
        </authorList>
    </citation>
    <scope>NUCLEOTIDE SEQUENCE [LARGE SCALE GENOMIC DNA]</scope>
    <source>
        <strain evidence="7 8">NEAU-7082</strain>
    </source>
</reference>
<dbReference type="SUPFAM" id="SSF51905">
    <property type="entry name" value="FAD/NAD(P)-binding domain"/>
    <property type="match status" value="1"/>
</dbReference>
<keyword evidence="5" id="KW-0560">Oxidoreductase</keyword>
<evidence type="ECO:0000256" key="1">
    <source>
        <dbReference type="ARBA" id="ARBA00001974"/>
    </source>
</evidence>
<dbReference type="GO" id="GO:0003955">
    <property type="term" value="F:NAD(P)H dehydrogenase (quinone) activity"/>
    <property type="evidence" value="ECO:0007669"/>
    <property type="project" value="TreeGrafter"/>
</dbReference>
<evidence type="ECO:0000259" key="6">
    <source>
        <dbReference type="Pfam" id="PF07992"/>
    </source>
</evidence>
<accession>A0A6L5G5Y4</accession>
<feature type="domain" description="FAD/NAD(P)-binding" evidence="6">
    <location>
        <begin position="4"/>
        <end position="288"/>
    </location>
</feature>
<dbReference type="RefSeq" id="WP_153024205.1">
    <property type="nucleotide sequence ID" value="NZ_WIAO01000004.1"/>
</dbReference>
<organism evidence="7 8">
    <name type="scientific">Glycomyces albidus</name>
    <dbReference type="NCBI Taxonomy" id="2656774"/>
    <lineage>
        <taxon>Bacteria</taxon>
        <taxon>Bacillati</taxon>
        <taxon>Actinomycetota</taxon>
        <taxon>Actinomycetes</taxon>
        <taxon>Glycomycetales</taxon>
        <taxon>Glycomycetaceae</taxon>
        <taxon>Glycomyces</taxon>
    </lineage>
</organism>
<evidence type="ECO:0000256" key="5">
    <source>
        <dbReference type="ARBA" id="ARBA00023002"/>
    </source>
</evidence>
<dbReference type="Gene3D" id="3.50.50.100">
    <property type="match status" value="1"/>
</dbReference>
<keyword evidence="8" id="KW-1185">Reference proteome</keyword>
<comment type="similarity">
    <text evidence="2">Belongs to the NADH dehydrogenase family.</text>
</comment>
<evidence type="ECO:0000256" key="4">
    <source>
        <dbReference type="ARBA" id="ARBA00022827"/>
    </source>
</evidence>
<dbReference type="EMBL" id="WIAO01000004">
    <property type="protein sequence ID" value="MQM25043.1"/>
    <property type="molecule type" value="Genomic_DNA"/>
</dbReference>
<dbReference type="PANTHER" id="PTHR42913:SF3">
    <property type="entry name" value="64 KDA MITOCHONDRIAL NADH DEHYDROGENASE (EUROFUNG)"/>
    <property type="match status" value="1"/>
</dbReference>
<sequence length="393" mass="41580">MQHRIAVLGAGFAGAWAAGFLARHLRPEDVDITVVNAEPDFVERLRLHQVAAGQRLRYRGLAEMFAGTGVHLRVDRVAAVDADRRRVTLDDGGELAYDTLLYALGSTAADHGVPGVREHAHHVAARPAALRLRARLDDLGPGGTVLVVGGNLTAIEAATEIAESHPRLRVAIATAGELGGWFAEKPRRHLLRAFERLGIAIHEHTEIAEVTADGAVAADGRALAADATVWAAGFAVHPIAAASGLDVTDTGRILVDRQMRSVSHPGVYAAGDSVFTIAENGKPLPMSCASAGFTAMQATAAIVGDLTGCDVGRTALAYYGNHMSLGRKDAIFQPVDRRGEATSWSIRGRTAAFLKETVLRTAVFGMGHPTFGMPSRRRALTAEPAARREAAVA</sequence>
<proteinExistence type="inferred from homology"/>
<evidence type="ECO:0000256" key="2">
    <source>
        <dbReference type="ARBA" id="ARBA00005272"/>
    </source>
</evidence>
<comment type="cofactor">
    <cofactor evidence="1">
        <name>FAD</name>
        <dbReference type="ChEBI" id="CHEBI:57692"/>
    </cofactor>
</comment>
<dbReference type="PRINTS" id="PR00469">
    <property type="entry name" value="PNDRDTASEII"/>
</dbReference>
<evidence type="ECO:0000256" key="3">
    <source>
        <dbReference type="ARBA" id="ARBA00022630"/>
    </source>
</evidence>
<evidence type="ECO:0000313" key="8">
    <source>
        <dbReference type="Proteomes" id="UP000477750"/>
    </source>
</evidence>
<keyword evidence="4" id="KW-0274">FAD</keyword>
<dbReference type="GO" id="GO:0019646">
    <property type="term" value="P:aerobic electron transport chain"/>
    <property type="evidence" value="ECO:0007669"/>
    <property type="project" value="TreeGrafter"/>
</dbReference>
<dbReference type="PANTHER" id="PTHR42913">
    <property type="entry name" value="APOPTOSIS-INDUCING FACTOR 1"/>
    <property type="match status" value="1"/>
</dbReference>
<name>A0A6L5G5Y4_9ACTN</name>
<dbReference type="InterPro" id="IPR023753">
    <property type="entry name" value="FAD/NAD-binding_dom"/>
</dbReference>
<dbReference type="PRINTS" id="PR00368">
    <property type="entry name" value="FADPNR"/>
</dbReference>
<evidence type="ECO:0000313" key="7">
    <source>
        <dbReference type="EMBL" id="MQM25043.1"/>
    </source>
</evidence>
<dbReference type="InterPro" id="IPR051169">
    <property type="entry name" value="NADH-Q_oxidoreductase"/>
</dbReference>
<dbReference type="AlphaFoldDB" id="A0A6L5G5Y4"/>
<dbReference type="Proteomes" id="UP000477750">
    <property type="component" value="Unassembled WGS sequence"/>
</dbReference>
<protein>
    <submittedName>
        <fullName evidence="7">Oxidoreductase</fullName>
    </submittedName>
</protein>
<gene>
    <name evidence="7" type="ORF">GFD30_05550</name>
</gene>
<dbReference type="Pfam" id="PF07992">
    <property type="entry name" value="Pyr_redox_2"/>
    <property type="match status" value="1"/>
</dbReference>
<keyword evidence="3" id="KW-0285">Flavoprotein</keyword>
<dbReference type="InterPro" id="IPR036188">
    <property type="entry name" value="FAD/NAD-bd_sf"/>
</dbReference>
<comment type="caution">
    <text evidence="7">The sequence shown here is derived from an EMBL/GenBank/DDBJ whole genome shotgun (WGS) entry which is preliminary data.</text>
</comment>